<feature type="domain" description="DUF4440" evidence="2">
    <location>
        <begin position="41"/>
        <end position="144"/>
    </location>
</feature>
<dbReference type="Gene3D" id="3.10.450.50">
    <property type="match status" value="1"/>
</dbReference>
<organism evidence="3 4">
    <name type="scientific">Dysgonomonas macrotermitis</name>
    <dbReference type="NCBI Taxonomy" id="1346286"/>
    <lineage>
        <taxon>Bacteria</taxon>
        <taxon>Pseudomonadati</taxon>
        <taxon>Bacteroidota</taxon>
        <taxon>Bacteroidia</taxon>
        <taxon>Bacteroidales</taxon>
        <taxon>Dysgonomonadaceae</taxon>
        <taxon>Dysgonomonas</taxon>
    </lineage>
</organism>
<sequence>MEKKVLKNKLLLFILSIVMSIPVAYAQETTYDEKTKQELIDLSKQKWQWMADKKIESLDELFHQESVFVHMGATMNKEQELNTIRSGGIQYKHTEIQETSIRFVGNTAIVLNKIRLTAIVGGNEVVNPFMVTEVYVPIEGKWKLGSLSFTRLLGN</sequence>
<keyword evidence="1" id="KW-0732">Signal</keyword>
<reference evidence="4" key="1">
    <citation type="submission" date="2016-11" db="EMBL/GenBank/DDBJ databases">
        <authorList>
            <person name="Varghese N."/>
            <person name="Submissions S."/>
        </authorList>
    </citation>
    <scope>NUCLEOTIDE SEQUENCE [LARGE SCALE GENOMIC DNA]</scope>
    <source>
        <strain evidence="4">DSM 27370</strain>
    </source>
</reference>
<feature type="signal peptide" evidence="1">
    <location>
        <begin position="1"/>
        <end position="26"/>
    </location>
</feature>
<dbReference type="InterPro" id="IPR032710">
    <property type="entry name" value="NTF2-like_dom_sf"/>
</dbReference>
<dbReference type="STRING" id="1346286.SAMN05444362_106136"/>
<dbReference type="SUPFAM" id="SSF54427">
    <property type="entry name" value="NTF2-like"/>
    <property type="match status" value="1"/>
</dbReference>
<dbReference type="InterPro" id="IPR027843">
    <property type="entry name" value="DUF4440"/>
</dbReference>
<proteinExistence type="predicted"/>
<dbReference type="EMBL" id="FQUC01000006">
    <property type="protein sequence ID" value="SHF44116.1"/>
    <property type="molecule type" value="Genomic_DNA"/>
</dbReference>
<name>A0A1M5BNZ9_9BACT</name>
<evidence type="ECO:0000313" key="3">
    <source>
        <dbReference type="EMBL" id="SHF44116.1"/>
    </source>
</evidence>
<protein>
    <recommendedName>
        <fullName evidence="2">DUF4440 domain-containing protein</fullName>
    </recommendedName>
</protein>
<keyword evidence="4" id="KW-1185">Reference proteome</keyword>
<evidence type="ECO:0000256" key="1">
    <source>
        <dbReference type="SAM" id="SignalP"/>
    </source>
</evidence>
<dbReference type="Pfam" id="PF14534">
    <property type="entry name" value="DUF4440"/>
    <property type="match status" value="1"/>
</dbReference>
<evidence type="ECO:0000313" key="4">
    <source>
        <dbReference type="Proteomes" id="UP000184480"/>
    </source>
</evidence>
<dbReference type="AlphaFoldDB" id="A0A1M5BNZ9"/>
<dbReference type="RefSeq" id="WP_062180163.1">
    <property type="nucleotide sequence ID" value="NZ_BBXL01000009.1"/>
</dbReference>
<accession>A0A1M5BNZ9</accession>
<gene>
    <name evidence="3" type="ORF">SAMN05444362_106136</name>
</gene>
<feature type="chain" id="PRO_5009909103" description="DUF4440 domain-containing protein" evidence="1">
    <location>
        <begin position="27"/>
        <end position="155"/>
    </location>
</feature>
<evidence type="ECO:0000259" key="2">
    <source>
        <dbReference type="Pfam" id="PF14534"/>
    </source>
</evidence>
<dbReference type="Proteomes" id="UP000184480">
    <property type="component" value="Unassembled WGS sequence"/>
</dbReference>